<evidence type="ECO:0000313" key="8">
    <source>
        <dbReference type="Proteomes" id="UP000275846"/>
    </source>
</evidence>
<dbReference type="InterPro" id="IPR002859">
    <property type="entry name" value="PKD/REJ-like"/>
</dbReference>
<evidence type="ECO:0000259" key="6">
    <source>
        <dbReference type="PROSITE" id="PS50095"/>
    </source>
</evidence>
<dbReference type="FunFam" id="2.60.60.20:FF:000022">
    <property type="entry name" value="Uncharacterized protein"/>
    <property type="match status" value="1"/>
</dbReference>
<dbReference type="Pfam" id="PF01477">
    <property type="entry name" value="PLAT"/>
    <property type="match status" value="1"/>
</dbReference>
<dbReference type="PROSITE" id="PS50095">
    <property type="entry name" value="PLAT"/>
    <property type="match status" value="1"/>
</dbReference>
<comment type="subcellular location">
    <subcellularLocation>
        <location evidence="1">Membrane</location>
    </subcellularLocation>
</comment>
<dbReference type="GO" id="GO:0016020">
    <property type="term" value="C:membrane"/>
    <property type="evidence" value="ECO:0007669"/>
    <property type="project" value="UniProtKB-SubCell"/>
</dbReference>
<comment type="caution">
    <text evidence="5">Lacks conserved residue(s) required for the propagation of feature annotation.</text>
</comment>
<dbReference type="InterPro" id="IPR051223">
    <property type="entry name" value="Polycystin"/>
</dbReference>
<dbReference type="Gene3D" id="2.60.60.20">
    <property type="entry name" value="PLAT/LH2 domain"/>
    <property type="match status" value="1"/>
</dbReference>
<evidence type="ECO:0000256" key="2">
    <source>
        <dbReference type="ARBA" id="ARBA00022692"/>
    </source>
</evidence>
<evidence type="ECO:0000256" key="5">
    <source>
        <dbReference type="PROSITE-ProRule" id="PRU00152"/>
    </source>
</evidence>
<name>A0A183SJ07_SCHSO</name>
<dbReference type="OrthoDB" id="10039908at2759"/>
<sequence>EIAIQVEYKGPKTDLAAGVRVIVDWGDGGTPDVVSPQDFTSPFVLRHSMLRDNICLCQVLLENQISTVRQTFEIGYFKPLFAAALDVFIGDTNVQGYGKRNNRFTLNDRVRLTPVAMDGTIEKTHIIITHIETNIIVLNVTFREPFYLFEMTELGRYAVQVNMSNFLTSFQVRRYLIVDTLIRDLRVVLVSSSLIPKEDGLLAVQFLGLASYACICVSLGNGVNIIFRASEDAPKACVPCPNYMLVGTLPKASNQTTIRVQYPSPGQYRVQAVAHAGSQTVRADLSVPVFSEHCSLTRIHLQNPSYSNPNSPQWITTLDRTTVFTVSSGSTCERFGPLSFKWRLWRLAEKTAERTEEIEMQQQVGRTNFHIFLPPRFLRPGLYEVELTGWLERIRTVSHQVISGLSIFLAVEEAMLIIQFTEDNADVINLGTEDAHFCLAPANFSYDPNMETDSSKSVITNWTVTCQAQSLKKDDTKESELTLCPSPLISTGVFCLPTALFDHSQTYSFTATGSTNTQSGTDTISVKFVPGHTPQLKIKLALPALSMEGYHDTSTCVSPTNDLILNGECIGHCGTVPAFRWELHLLIHDEVLQEPRTLELPDAADDYTSLILIIKASALVKINRSEELRVCFVAVGLPSRPRVCRVFCLAAPPLLGECRINVTGPISPDTYVSISCEGTGNSGRPFIYRFYTKEDGGNFVFHTSSLPLFEGQLPHRTGEFTVCIRVIDNYCSYDERCFVQIEFQEPTLTQLYEGLRALANETDNRLTRVIAEGNFNEISVACQSLANAILQVTRMEGAGDKVLRQLSEAATAFDPMGVSSLLEATSNLVLVTQNSRDLPREGQNRIANYFDKIADHIVEYAQYMPPEDARNMGQKALRSAFSLLEAIPFSSMMGANSQFDSPVPFDIVTDFKDMDYDTDIDSEETLEADSDDQLEAWSMFETRKKQESVLRNIYGSLMKMQKSAALLLQPLLAPGGEQIEYISEAGRISVFKLKTESWRRGLEQSSEGRSSISVLDLPPGADNLEDIVIQIISTNRNIYGFAKSSNIKIPGTSETVSLSLFKNGQEHHLESLHTTVVLKLDKNSEFIPPPFTSGVLNESNPRLPEALIAVDGSHVYQPLVMLEYRIDQEDVSFHLQLQPQNMDARPQYLLLARHIFPPNLNEDDESGATFWAVIPPSTKFYDDLGATADEKERNMTFFVSNAAFAAGKRSSLMASRGLRLTAQQLNTLYVGYRQLSAIEVDTYGPEAPPPKPYPFEDQINVTVHLRGYFSSCNSMSGSSSSWSSYGCNVSIESTVKETVCICNHLTTFAAGWLVVPNGVDFDYIFRNIDFEKNPTLYATELTIAIGITPLPENNPADEYLYEVLVGTGLRRSAGTTSTVCFQLSGERGGTGTCTLRDPHRRVLKAGNVDRFLLAVAEPLGDLHFLRLWHNNSGAGDDASWFCDFVVVIDLQTTYKYYFIVGKWFAVDEDDGLVDRVIPVVGSQERLQFSYLFNSKVKLDVSDGHLWISVFTRPVHSRFTRVERVACCLLILFLNMVSSCMFYRNEGPVVKDALFTIGPFALTPSVVGPPSSA</sequence>
<dbReference type="InterPro" id="IPR000203">
    <property type="entry name" value="GPS"/>
</dbReference>
<dbReference type="GO" id="GO:0050982">
    <property type="term" value="P:detection of mechanical stimulus"/>
    <property type="evidence" value="ECO:0007669"/>
    <property type="project" value="TreeGrafter"/>
</dbReference>
<feature type="domain" description="PLAT" evidence="6">
    <location>
        <begin position="1359"/>
        <end position="1478"/>
    </location>
</feature>
<reference evidence="7 8" key="2">
    <citation type="submission" date="2018-11" db="EMBL/GenBank/DDBJ databases">
        <authorList>
            <consortium name="Pathogen Informatics"/>
        </authorList>
    </citation>
    <scope>NUCLEOTIDE SEQUENCE [LARGE SCALE GENOMIC DNA]</scope>
    <source>
        <strain evidence="7 8">NST_G2</strain>
    </source>
</reference>
<evidence type="ECO:0000256" key="1">
    <source>
        <dbReference type="ARBA" id="ARBA00004370"/>
    </source>
</evidence>
<dbReference type="SMART" id="SM00308">
    <property type="entry name" value="LH2"/>
    <property type="match status" value="1"/>
</dbReference>
<accession>A0A183SJ07</accession>
<dbReference type="Proteomes" id="UP000275846">
    <property type="component" value="Unassembled WGS sequence"/>
</dbReference>
<evidence type="ECO:0000313" key="9">
    <source>
        <dbReference type="WBParaSite" id="SSLN_0000434901-mRNA-1"/>
    </source>
</evidence>
<organism evidence="9">
    <name type="scientific">Schistocephalus solidus</name>
    <name type="common">Tapeworm</name>
    <dbReference type="NCBI Taxonomy" id="70667"/>
    <lineage>
        <taxon>Eukaryota</taxon>
        <taxon>Metazoa</taxon>
        <taxon>Spiralia</taxon>
        <taxon>Lophotrochozoa</taxon>
        <taxon>Platyhelminthes</taxon>
        <taxon>Cestoda</taxon>
        <taxon>Eucestoda</taxon>
        <taxon>Diphyllobothriidea</taxon>
        <taxon>Diphyllobothriidae</taxon>
        <taxon>Schistocephalus</taxon>
    </lineage>
</organism>
<proteinExistence type="predicted"/>
<dbReference type="InterPro" id="IPR046338">
    <property type="entry name" value="GAIN_dom_sf"/>
</dbReference>
<dbReference type="PANTHER" id="PTHR10877:SF150">
    <property type="entry name" value="REJ DOMAIN-CONTAINING PROTEIN"/>
    <property type="match status" value="1"/>
</dbReference>
<dbReference type="Pfam" id="PF01825">
    <property type="entry name" value="GPS"/>
    <property type="match status" value="1"/>
</dbReference>
<dbReference type="EMBL" id="UYSU01032782">
    <property type="protein sequence ID" value="VDL90590.1"/>
    <property type="molecule type" value="Genomic_DNA"/>
</dbReference>
<dbReference type="InterPro" id="IPR001024">
    <property type="entry name" value="PLAT/LH2_dom"/>
</dbReference>
<protein>
    <submittedName>
        <fullName evidence="9">REJ domain-containing protein</fullName>
    </submittedName>
</protein>
<keyword evidence="3" id="KW-1133">Transmembrane helix</keyword>
<dbReference type="PANTHER" id="PTHR10877">
    <property type="entry name" value="POLYCYSTIN FAMILY MEMBER"/>
    <property type="match status" value="1"/>
</dbReference>
<evidence type="ECO:0000256" key="4">
    <source>
        <dbReference type="ARBA" id="ARBA00023136"/>
    </source>
</evidence>
<keyword evidence="2" id="KW-0812">Transmembrane</keyword>
<dbReference type="WBParaSite" id="SSLN_0000434901-mRNA-1">
    <property type="protein sequence ID" value="SSLN_0000434901-mRNA-1"/>
    <property type="gene ID" value="SSLN_0000434901"/>
</dbReference>
<dbReference type="SUPFAM" id="SSF49723">
    <property type="entry name" value="Lipase/lipooxygenase domain (PLAT/LH2 domain)"/>
    <property type="match status" value="1"/>
</dbReference>
<evidence type="ECO:0000256" key="3">
    <source>
        <dbReference type="ARBA" id="ARBA00022989"/>
    </source>
</evidence>
<keyword evidence="4" id="KW-0472">Membrane</keyword>
<dbReference type="SMART" id="SM00303">
    <property type="entry name" value="GPS"/>
    <property type="match status" value="1"/>
</dbReference>
<dbReference type="Pfam" id="PF02010">
    <property type="entry name" value="REJ"/>
    <property type="match status" value="1"/>
</dbReference>
<evidence type="ECO:0000313" key="7">
    <source>
        <dbReference type="EMBL" id="VDL90590.1"/>
    </source>
</evidence>
<dbReference type="InterPro" id="IPR036392">
    <property type="entry name" value="PLAT/LH2_dom_sf"/>
</dbReference>
<gene>
    <name evidence="7" type="ORF">SSLN_LOCUS4205</name>
</gene>
<keyword evidence="8" id="KW-1185">Reference proteome</keyword>
<dbReference type="Gene3D" id="2.60.220.50">
    <property type="match status" value="1"/>
</dbReference>
<reference evidence="9" key="1">
    <citation type="submission" date="2016-06" db="UniProtKB">
        <authorList>
            <consortium name="WormBaseParasite"/>
        </authorList>
    </citation>
    <scope>IDENTIFICATION</scope>
</reference>
<dbReference type="GO" id="GO:0005262">
    <property type="term" value="F:calcium channel activity"/>
    <property type="evidence" value="ECO:0007669"/>
    <property type="project" value="TreeGrafter"/>
</dbReference>
<dbReference type="STRING" id="70667.A0A183SJ07"/>